<evidence type="ECO:0000256" key="7">
    <source>
        <dbReference type="ARBA" id="ARBA00022989"/>
    </source>
</evidence>
<evidence type="ECO:0000256" key="10">
    <source>
        <dbReference type="PIRNR" id="PIRNR017385"/>
    </source>
</evidence>
<comment type="subunit">
    <text evidence="10">Associates with subunits I, II and III to form cytochrome c oxidase.</text>
</comment>
<dbReference type="Pfam" id="PF12270">
    <property type="entry name" value="Cyt_c_ox_IV"/>
    <property type="match status" value="1"/>
</dbReference>
<evidence type="ECO:0000256" key="2">
    <source>
        <dbReference type="ARBA" id="ARBA00004651"/>
    </source>
</evidence>
<organism evidence="12 13">
    <name type="scientific">Pseudonocardia parietis</name>
    <dbReference type="NCBI Taxonomy" id="570936"/>
    <lineage>
        <taxon>Bacteria</taxon>
        <taxon>Bacillati</taxon>
        <taxon>Actinomycetota</taxon>
        <taxon>Actinomycetes</taxon>
        <taxon>Pseudonocardiales</taxon>
        <taxon>Pseudonocardiaceae</taxon>
        <taxon>Pseudonocardia</taxon>
    </lineage>
</organism>
<sequence>MKIESRIFEICSAFFIICALVYMFLAGEVVGTTALWLTAGLSLIIGTYFRFVSRRLEERPEDNPEGEISDGAGEVGFFSPGSYWPLGMAAAAALTGIGLAFWYAWLILVGFTLILIAVGGLVFEYHRGAAHH</sequence>
<reference evidence="12 13" key="1">
    <citation type="submission" date="2021-03" db="EMBL/GenBank/DDBJ databases">
        <title>Sequencing the genomes of 1000 actinobacteria strains.</title>
        <authorList>
            <person name="Klenk H.-P."/>
        </authorList>
    </citation>
    <scope>NUCLEOTIDE SEQUENCE [LARGE SCALE GENOMIC DNA]</scope>
    <source>
        <strain evidence="12 13">DSM 45256</strain>
    </source>
</reference>
<evidence type="ECO:0000313" key="12">
    <source>
        <dbReference type="EMBL" id="MBP2367203.1"/>
    </source>
</evidence>
<feature type="transmembrane region" description="Helical" evidence="11">
    <location>
        <begin position="33"/>
        <end position="51"/>
    </location>
</feature>
<evidence type="ECO:0000256" key="5">
    <source>
        <dbReference type="ARBA" id="ARBA00022692"/>
    </source>
</evidence>
<comment type="subcellular location">
    <subcellularLocation>
        <location evidence="2">Cell membrane</location>
        <topology evidence="2">Multi-pass membrane protein</topology>
    </subcellularLocation>
</comment>
<evidence type="ECO:0000256" key="9">
    <source>
        <dbReference type="ARBA" id="ARBA00047816"/>
    </source>
</evidence>
<dbReference type="Proteomes" id="UP001519295">
    <property type="component" value="Unassembled WGS sequence"/>
</dbReference>
<gene>
    <name evidence="12" type="ORF">JOF36_002899</name>
</gene>
<keyword evidence="8 10" id="KW-0472">Membrane</keyword>
<keyword evidence="7 11" id="KW-1133">Transmembrane helix</keyword>
<dbReference type="EC" id="7.1.1.9" evidence="10"/>
<evidence type="ECO:0000256" key="6">
    <source>
        <dbReference type="ARBA" id="ARBA00022967"/>
    </source>
</evidence>
<comment type="caution">
    <text evidence="12">The sequence shown here is derived from an EMBL/GenBank/DDBJ whole genome shotgun (WGS) entry which is preliminary data.</text>
</comment>
<comment type="catalytic activity">
    <reaction evidence="9 10">
        <text>4 Fe(II)-[cytochrome c] + O2 + 8 H(+)(in) = 4 Fe(III)-[cytochrome c] + 2 H2O + 4 H(+)(out)</text>
        <dbReference type="Rhea" id="RHEA:11436"/>
        <dbReference type="Rhea" id="RHEA-COMP:10350"/>
        <dbReference type="Rhea" id="RHEA-COMP:14399"/>
        <dbReference type="ChEBI" id="CHEBI:15377"/>
        <dbReference type="ChEBI" id="CHEBI:15378"/>
        <dbReference type="ChEBI" id="CHEBI:15379"/>
        <dbReference type="ChEBI" id="CHEBI:29033"/>
        <dbReference type="ChEBI" id="CHEBI:29034"/>
        <dbReference type="EC" id="7.1.1.9"/>
    </reaction>
</comment>
<protein>
    <recommendedName>
        <fullName evidence="10">Cytochrome c oxidase polypeptide 4</fullName>
        <ecNumber evidence="10">7.1.1.9</ecNumber>
    </recommendedName>
    <alternativeName>
        <fullName evidence="10">Cytochrome aa3 subunit 4</fullName>
    </alternativeName>
    <alternativeName>
        <fullName evidence="10">Cytochrome c oxidase polypeptide IV</fullName>
    </alternativeName>
</protein>
<dbReference type="PIRSF" id="PIRSF017385">
    <property type="entry name" value="CtaF"/>
    <property type="match status" value="1"/>
</dbReference>
<proteinExistence type="inferred from homology"/>
<dbReference type="RefSeq" id="WP_210027324.1">
    <property type="nucleotide sequence ID" value="NZ_JAGINU010000001.1"/>
</dbReference>
<accession>A0ABS4VTE9</accession>
<evidence type="ECO:0000256" key="11">
    <source>
        <dbReference type="SAM" id="Phobius"/>
    </source>
</evidence>
<keyword evidence="13" id="KW-1185">Reference proteome</keyword>
<name>A0ABS4VTE9_9PSEU</name>
<comment type="similarity">
    <text evidence="3 10">Belongs to the cytochrome c oxidase bacterial subunit CtaF family.</text>
</comment>
<evidence type="ECO:0000313" key="13">
    <source>
        <dbReference type="Proteomes" id="UP001519295"/>
    </source>
</evidence>
<comment type="function">
    <text evidence="1 10">Part of cytochrome c oxidase, its function is unknown.</text>
</comment>
<evidence type="ECO:0000256" key="8">
    <source>
        <dbReference type="ARBA" id="ARBA00023136"/>
    </source>
</evidence>
<feature type="transmembrane region" description="Helical" evidence="11">
    <location>
        <begin position="72"/>
        <end position="94"/>
    </location>
</feature>
<keyword evidence="5 11" id="KW-0812">Transmembrane</keyword>
<keyword evidence="6 10" id="KW-1278">Translocase</keyword>
<evidence type="ECO:0000256" key="4">
    <source>
        <dbReference type="ARBA" id="ARBA00022475"/>
    </source>
</evidence>
<evidence type="ECO:0000256" key="1">
    <source>
        <dbReference type="ARBA" id="ARBA00002536"/>
    </source>
</evidence>
<keyword evidence="4 10" id="KW-1003">Cell membrane</keyword>
<dbReference type="InterPro" id="IPR021050">
    <property type="entry name" value="Cyt_c_oxidase_su4_actinobac"/>
</dbReference>
<evidence type="ECO:0000256" key="3">
    <source>
        <dbReference type="ARBA" id="ARBA00006870"/>
    </source>
</evidence>
<feature type="transmembrane region" description="Helical" evidence="11">
    <location>
        <begin position="7"/>
        <end position="27"/>
    </location>
</feature>
<dbReference type="EMBL" id="JAGINU010000001">
    <property type="protein sequence ID" value="MBP2367203.1"/>
    <property type="molecule type" value="Genomic_DNA"/>
</dbReference>
<feature type="transmembrane region" description="Helical" evidence="11">
    <location>
        <begin position="100"/>
        <end position="123"/>
    </location>
</feature>